<dbReference type="EMBL" id="CM042034">
    <property type="protein sequence ID" value="KAI3763378.1"/>
    <property type="molecule type" value="Genomic_DNA"/>
</dbReference>
<reference evidence="2" key="1">
    <citation type="journal article" date="2022" name="Mol. Ecol. Resour.">
        <title>The genomes of chicory, endive, great burdock and yacon provide insights into Asteraceae palaeo-polyploidization history and plant inulin production.</title>
        <authorList>
            <person name="Fan W."/>
            <person name="Wang S."/>
            <person name="Wang H."/>
            <person name="Wang A."/>
            <person name="Jiang F."/>
            <person name="Liu H."/>
            <person name="Zhao H."/>
            <person name="Xu D."/>
            <person name="Zhang Y."/>
        </authorList>
    </citation>
    <scope>NUCLEOTIDE SEQUENCE [LARGE SCALE GENOMIC DNA]</scope>
    <source>
        <strain evidence="2">cv. Yunnan</strain>
    </source>
</reference>
<sequence>MVAETTVIIPNHVFPMPGDVQLTSMGTGENRHKPGEGYEGNTDVETEIQATFEMGQAMGVNLRNKEAMVRAAIQGEESQIGYQ</sequence>
<gene>
    <name evidence="1" type="ORF">L1987_53835</name>
</gene>
<comment type="caution">
    <text evidence="1">The sequence shown here is derived from an EMBL/GenBank/DDBJ whole genome shotgun (WGS) entry which is preliminary data.</text>
</comment>
<dbReference type="Proteomes" id="UP001056120">
    <property type="component" value="Linkage Group LG17"/>
</dbReference>
<name>A0ACB9EXM3_9ASTR</name>
<organism evidence="1 2">
    <name type="scientific">Smallanthus sonchifolius</name>
    <dbReference type="NCBI Taxonomy" id="185202"/>
    <lineage>
        <taxon>Eukaryota</taxon>
        <taxon>Viridiplantae</taxon>
        <taxon>Streptophyta</taxon>
        <taxon>Embryophyta</taxon>
        <taxon>Tracheophyta</taxon>
        <taxon>Spermatophyta</taxon>
        <taxon>Magnoliopsida</taxon>
        <taxon>eudicotyledons</taxon>
        <taxon>Gunneridae</taxon>
        <taxon>Pentapetalae</taxon>
        <taxon>asterids</taxon>
        <taxon>campanulids</taxon>
        <taxon>Asterales</taxon>
        <taxon>Asteraceae</taxon>
        <taxon>Asteroideae</taxon>
        <taxon>Heliantheae alliance</taxon>
        <taxon>Millerieae</taxon>
        <taxon>Smallanthus</taxon>
    </lineage>
</organism>
<keyword evidence="2" id="KW-1185">Reference proteome</keyword>
<evidence type="ECO:0000313" key="1">
    <source>
        <dbReference type="EMBL" id="KAI3763378.1"/>
    </source>
</evidence>
<evidence type="ECO:0000313" key="2">
    <source>
        <dbReference type="Proteomes" id="UP001056120"/>
    </source>
</evidence>
<reference evidence="1 2" key="2">
    <citation type="journal article" date="2022" name="Mol. Ecol. Resour.">
        <title>The genomes of chicory, endive, great burdock and yacon provide insights into Asteraceae paleo-polyploidization history and plant inulin production.</title>
        <authorList>
            <person name="Fan W."/>
            <person name="Wang S."/>
            <person name="Wang H."/>
            <person name="Wang A."/>
            <person name="Jiang F."/>
            <person name="Liu H."/>
            <person name="Zhao H."/>
            <person name="Xu D."/>
            <person name="Zhang Y."/>
        </authorList>
    </citation>
    <scope>NUCLEOTIDE SEQUENCE [LARGE SCALE GENOMIC DNA]</scope>
    <source>
        <strain evidence="2">cv. Yunnan</strain>
        <tissue evidence="1">Leaves</tissue>
    </source>
</reference>
<protein>
    <submittedName>
        <fullName evidence="1">Uncharacterized protein</fullName>
    </submittedName>
</protein>
<proteinExistence type="predicted"/>
<accession>A0ACB9EXM3</accession>